<dbReference type="OrthoDB" id="5510591at2"/>
<dbReference type="PANTHER" id="PTHR47129">
    <property type="entry name" value="QUINONE OXIDOREDUCTASE 2"/>
    <property type="match status" value="1"/>
</dbReference>
<dbReference type="EMBL" id="FNAX01000012">
    <property type="protein sequence ID" value="SDF93582.1"/>
    <property type="molecule type" value="Genomic_DNA"/>
</dbReference>
<proteinExistence type="predicted"/>
<name>A0A1G7Q4V8_9ACTN</name>
<dbReference type="Gene3D" id="3.90.25.10">
    <property type="entry name" value="UDP-galactose 4-epimerase, domain 1"/>
    <property type="match status" value="1"/>
</dbReference>
<dbReference type="Proteomes" id="UP000198614">
    <property type="component" value="Unassembled WGS sequence"/>
</dbReference>
<dbReference type="Pfam" id="PF05368">
    <property type="entry name" value="NmrA"/>
    <property type="match status" value="1"/>
</dbReference>
<dbReference type="SUPFAM" id="SSF51735">
    <property type="entry name" value="NAD(P)-binding Rossmann-fold domains"/>
    <property type="match status" value="1"/>
</dbReference>
<gene>
    <name evidence="2" type="ORF">SAMN05216260_112120</name>
</gene>
<dbReference type="PANTHER" id="PTHR47129:SF1">
    <property type="entry name" value="NMRA-LIKE DOMAIN-CONTAINING PROTEIN"/>
    <property type="match status" value="1"/>
</dbReference>
<dbReference type="Gene3D" id="3.40.50.720">
    <property type="entry name" value="NAD(P)-binding Rossmann-like Domain"/>
    <property type="match status" value="1"/>
</dbReference>
<feature type="domain" description="NmrA-like" evidence="1">
    <location>
        <begin position="2"/>
        <end position="260"/>
    </location>
</feature>
<protein>
    <submittedName>
        <fullName evidence="2">Uncharacterized conserved protein YbjT, contains NAD(P)-binding and DUF2867 domains</fullName>
    </submittedName>
</protein>
<evidence type="ECO:0000259" key="1">
    <source>
        <dbReference type="Pfam" id="PF05368"/>
    </source>
</evidence>
<accession>A0A1G7Q4V8</accession>
<dbReference type="InterPro" id="IPR052718">
    <property type="entry name" value="NmrA-type_oxidoreductase"/>
</dbReference>
<evidence type="ECO:0000313" key="3">
    <source>
        <dbReference type="Proteomes" id="UP000198614"/>
    </source>
</evidence>
<dbReference type="AlphaFoldDB" id="A0A1G7Q4V8"/>
<sequence length="289" mass="29970">MLIVTGATGRLGALIVDRLLARVPADRIGVSVRDVDKAAGLAARGVRVRAGDFTEPGGLKHAFEDAERVLVVSASIRGEGAVAANTAAIDAAKEAGARRILYTSHQAASATSRFLPQPVHAAAEEHLRRLGVPYTALRNGFYTATLEHYIGAALATGTLAVPQDGPFSWTAHEDLAEVAAAALADDAGGTLDGVTPPLTAPGTLDFAGVAEVLGRLTGRTLRHVVMGDEEWIASVVAAGMPRPLAEFTLTMFTAARAGEFDVTGPTLESVIGRPARTVEQVLAPLVGTR</sequence>
<evidence type="ECO:0000313" key="2">
    <source>
        <dbReference type="EMBL" id="SDF93582.1"/>
    </source>
</evidence>
<organism evidence="2 3">
    <name type="scientific">Streptomyces griseoaurantiacus</name>
    <dbReference type="NCBI Taxonomy" id="68213"/>
    <lineage>
        <taxon>Bacteria</taxon>
        <taxon>Bacillati</taxon>
        <taxon>Actinomycetota</taxon>
        <taxon>Actinomycetes</taxon>
        <taxon>Kitasatosporales</taxon>
        <taxon>Streptomycetaceae</taxon>
        <taxon>Streptomyces</taxon>
        <taxon>Streptomyces aurantiacus group</taxon>
    </lineage>
</organism>
<dbReference type="InterPro" id="IPR008030">
    <property type="entry name" value="NmrA-like"/>
</dbReference>
<dbReference type="InterPro" id="IPR036291">
    <property type="entry name" value="NAD(P)-bd_dom_sf"/>
</dbReference>
<reference evidence="2 3" key="1">
    <citation type="submission" date="2016-10" db="EMBL/GenBank/DDBJ databases">
        <authorList>
            <person name="de Groot N.N."/>
        </authorList>
    </citation>
    <scope>NUCLEOTIDE SEQUENCE [LARGE SCALE GENOMIC DNA]</scope>
    <source>
        <strain evidence="2 3">CGMCC 4.1859</strain>
    </source>
</reference>